<evidence type="ECO:0000259" key="8">
    <source>
        <dbReference type="PROSITE" id="PS50048"/>
    </source>
</evidence>
<dbReference type="InterPro" id="IPR021858">
    <property type="entry name" value="Fun_TF"/>
</dbReference>
<feature type="region of interest" description="Disordered" evidence="7">
    <location>
        <begin position="39"/>
        <end position="58"/>
    </location>
</feature>
<dbReference type="Gene3D" id="4.10.240.10">
    <property type="entry name" value="Zn(2)-C6 fungal-type DNA-binding domain"/>
    <property type="match status" value="1"/>
</dbReference>
<dbReference type="PANTHER" id="PTHR31001:SF76">
    <property type="entry name" value="ZN(2)-C6 FUNGAL-TYPE DOMAIN-CONTAINING PROTEIN"/>
    <property type="match status" value="1"/>
</dbReference>
<evidence type="ECO:0000313" key="10">
    <source>
        <dbReference type="Proteomes" id="UP000053095"/>
    </source>
</evidence>
<evidence type="ECO:0000256" key="6">
    <source>
        <dbReference type="ARBA" id="ARBA00023242"/>
    </source>
</evidence>
<dbReference type="PROSITE" id="PS50048">
    <property type="entry name" value="ZN2_CY6_FUNGAL_2"/>
    <property type="match status" value="1"/>
</dbReference>
<dbReference type="InterPro" id="IPR036864">
    <property type="entry name" value="Zn2-C6_fun-type_DNA-bd_sf"/>
</dbReference>
<dbReference type="SUPFAM" id="SSF57701">
    <property type="entry name" value="Zn2/Cys6 DNA-binding domain"/>
    <property type="match status" value="1"/>
</dbReference>
<comment type="caution">
    <text evidence="9">The sequence shown here is derived from an EMBL/GenBank/DDBJ whole genome shotgun (WGS) entry which is preliminary data.</text>
</comment>
<dbReference type="GO" id="GO:0006351">
    <property type="term" value="P:DNA-templated transcription"/>
    <property type="evidence" value="ECO:0007669"/>
    <property type="project" value="InterPro"/>
</dbReference>
<keyword evidence="3" id="KW-0805">Transcription regulation</keyword>
<evidence type="ECO:0000256" key="5">
    <source>
        <dbReference type="ARBA" id="ARBA00023163"/>
    </source>
</evidence>
<keyword evidence="10" id="KW-1185">Reference proteome</keyword>
<keyword evidence="2" id="KW-0479">Metal-binding</keyword>
<dbReference type="EMBL" id="DF933811">
    <property type="protein sequence ID" value="GAM34192.1"/>
    <property type="molecule type" value="Genomic_DNA"/>
</dbReference>
<feature type="domain" description="Zn(2)-C6 fungal-type" evidence="8">
    <location>
        <begin position="11"/>
        <end position="40"/>
    </location>
</feature>
<proteinExistence type="predicted"/>
<dbReference type="Proteomes" id="UP000053095">
    <property type="component" value="Unassembled WGS sequence"/>
</dbReference>
<dbReference type="GO" id="GO:0003677">
    <property type="term" value="F:DNA binding"/>
    <property type="evidence" value="ECO:0007669"/>
    <property type="project" value="UniProtKB-KW"/>
</dbReference>
<gene>
    <name evidence="9" type="ORF">TCE0_015f01608</name>
</gene>
<dbReference type="InterPro" id="IPR007219">
    <property type="entry name" value="XnlR_reg_dom"/>
</dbReference>
<sequence length="1183" mass="132909">MNPSGQRKRLACAECTRRKIKCDKVLPCRNCTRRGTACSRNERQSNAQRRAALRSPVMARSDAADPAVLAENLTACLRELQETLNAARNPPSSAYDFQDGAISIAADSPEGLAAATPASPEVDRQSQSGPYSHTPSTSESAGAEDAATILEFLAWGRRKVSTYETDLIDPGAKSTPTRVLGDVALDQDPTPDPVAPQLQLSDESPLSLLQMLLPPKQSTVAMVKYHCECLLWYHASFHALVFEKELDMFMANHEGRIDHPEIDLQWAALLFAVLTASMTCAPALIASSWGFQDQERALMAQRWFKAALICLNRANYTANHTIYAVQCITTMTMSAHILGHSNSHSVMLATAVRISQSLGFHRLGSPSEDHPANTVRREIGRRVWSELCIQDWFSIPFSESCLIRQLDFNTDKPRNCMDEDMISLPDNVPTITSYHRFLYDVALLMPQMHDDLSRSNTVYTKYEHVLRYDTRMRTLASKHVPPCLKSAALEPGWPQYVPWARHCLTISSAHKIIMVHRKFLWQSFTNPAFSVTRKTCIAASKTIIRAQKEAAIDDGPELWIYHAFSVAAGIKCDEQKPSCLRCQERKVQCPGYQRNLRWSSKHQRRLEIGSQRTSSRSPVASSSTGGQVASPNQRQNEELIIIHDYAPTLADDATVFQNVDNVPTSVALQPGDLELANLFDVTSPSLLDLNGWQESGQASQDFNFDEQLISWTEDNNCLLQPWKPTQPSLSWGGVKDIVAPENGWLDLPPEIPSLASTLCDFFFKEVIRKYCAWDSKVNKMRVLMGSLWQHSGPLYHIIQSMSASCLAENFPHLTSVAVHERKQAVELLRLGSVRDSKVKEDRLLATYLLGHTASWHDPGNLALDQFQASRDLVHKWATQGANSETCSETIAFFEEGLDYWAMLVSFIGESANSRDMPSFTSTVEPKDRCFLPHPWSGISRQTTRTLAEIGLLVANYRKRFSKIKFLTERDIDVFRAALTDARSLESRLLTTRQITSSDIQNTGDNQTTTVHLGKMEEAYRYTGLLQLYRVFPDLLADRYRPWDESNIVNIETPLKVPSPAERDEWLTKFALHIINMLSQIPFESGTRSIQPFIMVATSGELRCVPTAIEGSAPDFINATFIEVAQARQFVRARLSAYSHILPLRKVAKIIELIDRIWTALDGDQPEAYWIEIAHKEDLFTIMG</sequence>
<dbReference type="CDD" id="cd00067">
    <property type="entry name" value="GAL4"/>
    <property type="match status" value="2"/>
</dbReference>
<feature type="compositionally biased region" description="Low complexity" evidence="7">
    <location>
        <begin position="610"/>
        <end position="624"/>
    </location>
</feature>
<dbReference type="SMART" id="SM00906">
    <property type="entry name" value="Fungal_trans"/>
    <property type="match status" value="1"/>
</dbReference>
<dbReference type="CDD" id="cd12148">
    <property type="entry name" value="fungal_TF_MHR"/>
    <property type="match status" value="1"/>
</dbReference>
<dbReference type="InterPro" id="IPR050613">
    <property type="entry name" value="Sec_Metabolite_Reg"/>
</dbReference>
<organism evidence="9 10">
    <name type="scientific">Talaromyces pinophilus</name>
    <name type="common">Penicillium pinophilum</name>
    <dbReference type="NCBI Taxonomy" id="128442"/>
    <lineage>
        <taxon>Eukaryota</taxon>
        <taxon>Fungi</taxon>
        <taxon>Dikarya</taxon>
        <taxon>Ascomycota</taxon>
        <taxon>Pezizomycotina</taxon>
        <taxon>Eurotiomycetes</taxon>
        <taxon>Eurotiomycetidae</taxon>
        <taxon>Eurotiales</taxon>
        <taxon>Trichocomaceae</taxon>
        <taxon>Talaromyces</taxon>
        <taxon>Talaromyces sect. Talaromyces</taxon>
    </lineage>
</organism>
<dbReference type="Pfam" id="PF00172">
    <property type="entry name" value="Zn_clus"/>
    <property type="match status" value="2"/>
</dbReference>
<comment type="subcellular location">
    <subcellularLocation>
        <location evidence="1">Nucleus</location>
    </subcellularLocation>
</comment>
<protein>
    <recommendedName>
        <fullName evidence="8">Zn(2)-C6 fungal-type domain-containing protein</fullName>
    </recommendedName>
</protein>
<keyword evidence="6" id="KW-0539">Nucleus</keyword>
<dbReference type="PANTHER" id="PTHR31001">
    <property type="entry name" value="UNCHARACTERIZED TRANSCRIPTIONAL REGULATORY PROTEIN"/>
    <property type="match status" value="1"/>
</dbReference>
<feature type="compositionally biased region" description="Polar residues" evidence="7">
    <location>
        <begin position="125"/>
        <end position="140"/>
    </location>
</feature>
<evidence type="ECO:0000256" key="3">
    <source>
        <dbReference type="ARBA" id="ARBA00023015"/>
    </source>
</evidence>
<dbReference type="GO" id="GO:0005634">
    <property type="term" value="C:nucleus"/>
    <property type="evidence" value="ECO:0007669"/>
    <property type="project" value="UniProtKB-SubCell"/>
</dbReference>
<accession>A0A6V8GYQ2</accession>
<evidence type="ECO:0000256" key="4">
    <source>
        <dbReference type="ARBA" id="ARBA00023125"/>
    </source>
</evidence>
<dbReference type="AlphaFoldDB" id="A0A6V8GYQ2"/>
<evidence type="ECO:0000256" key="1">
    <source>
        <dbReference type="ARBA" id="ARBA00004123"/>
    </source>
</evidence>
<dbReference type="Pfam" id="PF11951">
    <property type="entry name" value="Fungal_trans_2"/>
    <property type="match status" value="1"/>
</dbReference>
<name>A0A6V8GYQ2_TALPI</name>
<dbReference type="GO" id="GO:0008270">
    <property type="term" value="F:zinc ion binding"/>
    <property type="evidence" value="ECO:0007669"/>
    <property type="project" value="InterPro"/>
</dbReference>
<evidence type="ECO:0000256" key="2">
    <source>
        <dbReference type="ARBA" id="ARBA00022723"/>
    </source>
</evidence>
<dbReference type="InterPro" id="IPR001138">
    <property type="entry name" value="Zn2Cys6_DnaBD"/>
</dbReference>
<keyword evidence="5" id="KW-0804">Transcription</keyword>
<feature type="region of interest" description="Disordered" evidence="7">
    <location>
        <begin position="603"/>
        <end position="633"/>
    </location>
</feature>
<keyword evidence="4" id="KW-0238">DNA-binding</keyword>
<dbReference type="PROSITE" id="PS00463">
    <property type="entry name" value="ZN2_CY6_FUNGAL_1"/>
    <property type="match status" value="1"/>
</dbReference>
<evidence type="ECO:0000313" key="9">
    <source>
        <dbReference type="EMBL" id="GAM34192.1"/>
    </source>
</evidence>
<evidence type="ECO:0000256" key="7">
    <source>
        <dbReference type="SAM" id="MobiDB-lite"/>
    </source>
</evidence>
<dbReference type="SMART" id="SM00066">
    <property type="entry name" value="GAL4"/>
    <property type="match status" value="2"/>
</dbReference>
<reference evidence="10" key="1">
    <citation type="journal article" date="2015" name="Genome Announc.">
        <title>Draft genome sequence of Talaromyces cellulolyticus strain Y-94, a source of lignocellulosic biomass-degrading enzymes.</title>
        <authorList>
            <person name="Fujii T."/>
            <person name="Koike H."/>
            <person name="Sawayama S."/>
            <person name="Yano S."/>
            <person name="Inoue H."/>
        </authorList>
    </citation>
    <scope>NUCLEOTIDE SEQUENCE [LARGE SCALE GENOMIC DNA]</scope>
    <source>
        <strain evidence="10">Y-94</strain>
    </source>
</reference>
<feature type="region of interest" description="Disordered" evidence="7">
    <location>
        <begin position="112"/>
        <end position="143"/>
    </location>
</feature>
<dbReference type="GO" id="GO:0000981">
    <property type="term" value="F:DNA-binding transcription factor activity, RNA polymerase II-specific"/>
    <property type="evidence" value="ECO:0007669"/>
    <property type="project" value="InterPro"/>
</dbReference>